<protein>
    <submittedName>
        <fullName evidence="1">Uncharacterized protein</fullName>
    </submittedName>
</protein>
<sequence length="101" mass="11199">MPCELRVHAKIPWVRHFPGITESLRLVSQALSSSSHKPVKASSFASTSAAFFRSGGDVYVFRGSELGAGRKKSNQGLLSQPFITTMENGREISAEFWREVR</sequence>
<dbReference type="AlphaFoldDB" id="A0AAD3P3J2"/>
<dbReference type="Proteomes" id="UP001279734">
    <property type="component" value="Unassembled WGS sequence"/>
</dbReference>
<proteinExistence type="predicted"/>
<keyword evidence="2" id="KW-1185">Reference proteome</keyword>
<dbReference type="EMBL" id="BSYO01000001">
    <property type="protein sequence ID" value="GMG98391.1"/>
    <property type="molecule type" value="Genomic_DNA"/>
</dbReference>
<reference evidence="1" key="1">
    <citation type="submission" date="2023-05" db="EMBL/GenBank/DDBJ databases">
        <title>Nepenthes gracilis genome sequencing.</title>
        <authorList>
            <person name="Fukushima K."/>
        </authorList>
    </citation>
    <scope>NUCLEOTIDE SEQUENCE</scope>
    <source>
        <strain evidence="1">SING2019-196</strain>
    </source>
</reference>
<gene>
    <name evidence="1" type="ORF">Nepgr_000231</name>
</gene>
<evidence type="ECO:0000313" key="1">
    <source>
        <dbReference type="EMBL" id="GMG98391.1"/>
    </source>
</evidence>
<name>A0AAD3P3J2_NEPGR</name>
<accession>A0AAD3P3J2</accession>
<evidence type="ECO:0000313" key="2">
    <source>
        <dbReference type="Proteomes" id="UP001279734"/>
    </source>
</evidence>
<comment type="caution">
    <text evidence="1">The sequence shown here is derived from an EMBL/GenBank/DDBJ whole genome shotgun (WGS) entry which is preliminary data.</text>
</comment>
<organism evidence="1 2">
    <name type="scientific">Nepenthes gracilis</name>
    <name type="common">Slender pitcher plant</name>
    <dbReference type="NCBI Taxonomy" id="150966"/>
    <lineage>
        <taxon>Eukaryota</taxon>
        <taxon>Viridiplantae</taxon>
        <taxon>Streptophyta</taxon>
        <taxon>Embryophyta</taxon>
        <taxon>Tracheophyta</taxon>
        <taxon>Spermatophyta</taxon>
        <taxon>Magnoliopsida</taxon>
        <taxon>eudicotyledons</taxon>
        <taxon>Gunneridae</taxon>
        <taxon>Pentapetalae</taxon>
        <taxon>Caryophyllales</taxon>
        <taxon>Nepenthaceae</taxon>
        <taxon>Nepenthes</taxon>
    </lineage>
</organism>